<evidence type="ECO:0000256" key="6">
    <source>
        <dbReference type="RuleBase" id="RU003512"/>
    </source>
</evidence>
<dbReference type="PRINTS" id="PR00691">
    <property type="entry name" value="ADHESINB"/>
</dbReference>
<evidence type="ECO:0000256" key="7">
    <source>
        <dbReference type="SAM" id="SignalP"/>
    </source>
</evidence>
<evidence type="ECO:0000256" key="4">
    <source>
        <dbReference type="ARBA" id="ARBA00022723"/>
    </source>
</evidence>
<dbReference type="PANTHER" id="PTHR42953">
    <property type="entry name" value="HIGH-AFFINITY ZINC UPTAKE SYSTEM PROTEIN ZNUA-RELATED"/>
    <property type="match status" value="1"/>
</dbReference>
<reference evidence="8 9" key="1">
    <citation type="submission" date="2020-05" db="EMBL/GenBank/DDBJ databases">
        <title>Azospirillum oleiclasticum sp. nov, a nitrogen-fixing and heavy crude oil-emulsifying bacterium isolated from the crude oil of Yumen Oilfield.</title>
        <authorList>
            <person name="Wu D."/>
            <person name="Cai M."/>
            <person name="Zhang X."/>
        </authorList>
    </citation>
    <scope>NUCLEOTIDE SEQUENCE [LARGE SCALE GENOMIC DNA]</scope>
    <source>
        <strain evidence="8 9">ROY-1-1-2</strain>
    </source>
</reference>
<feature type="chain" id="PRO_5045067826" evidence="7">
    <location>
        <begin position="34"/>
        <end position="329"/>
    </location>
</feature>
<accession>A0ABX2T6G2</accession>
<dbReference type="InterPro" id="IPR050492">
    <property type="entry name" value="Bact_metal-bind_prot9"/>
</dbReference>
<protein>
    <submittedName>
        <fullName evidence="8">Zinc ABC transporter solute-binding protein</fullName>
    </submittedName>
</protein>
<dbReference type="PANTHER" id="PTHR42953:SF1">
    <property type="entry name" value="METAL-BINDING PROTEIN HI_0362-RELATED"/>
    <property type="match status" value="1"/>
</dbReference>
<evidence type="ECO:0000313" key="8">
    <source>
        <dbReference type="EMBL" id="NYZ19771.1"/>
    </source>
</evidence>
<keyword evidence="5 7" id="KW-0732">Signal</keyword>
<evidence type="ECO:0000256" key="5">
    <source>
        <dbReference type="ARBA" id="ARBA00022729"/>
    </source>
</evidence>
<comment type="subcellular location">
    <subcellularLocation>
        <location evidence="1">Cell envelope</location>
    </subcellularLocation>
</comment>
<dbReference type="RefSeq" id="WP_180281535.1">
    <property type="nucleotide sequence ID" value="NZ_JABFDB010000004.1"/>
</dbReference>
<feature type="signal peptide" evidence="7">
    <location>
        <begin position="1"/>
        <end position="33"/>
    </location>
</feature>
<comment type="similarity">
    <text evidence="2 6">Belongs to the bacterial solute-binding protein 9 family.</text>
</comment>
<sequence>MTHSRTPAFSRRAMLAGGAALSATALLPLQSAAAQGGFTALATTGMVGDILRHLVGDRGRVEVLLGSGVDPHTYKLTRADIGRLMGADIVVYNGLLLEGKMTDALVRVASSGRPVLAVTEDLGDDYLLSPKEFEGQYDPHVWMDVGGWIRATAKALERLTAFRPADADAFAANAAAYTATLRDLDAYARRVLGSVEPQRRVLVTAHDAFGYFGRAYGFEVLGIQGISTESETGLRRIQELVDTLVTRNIPAVFVETTVSDRNVRALVEGSAARGHRVAIGGALFSDAMGAPGSYEGTYVGMIDHNVTTIARALGGAVPARGMAGRLAAL</sequence>
<evidence type="ECO:0000256" key="2">
    <source>
        <dbReference type="ARBA" id="ARBA00011028"/>
    </source>
</evidence>
<dbReference type="InterPro" id="IPR006127">
    <property type="entry name" value="ZnuA-like"/>
</dbReference>
<dbReference type="PROSITE" id="PS51318">
    <property type="entry name" value="TAT"/>
    <property type="match status" value="1"/>
</dbReference>
<organism evidence="8 9">
    <name type="scientific">Azospirillum oleiclasticum</name>
    <dbReference type="NCBI Taxonomy" id="2735135"/>
    <lineage>
        <taxon>Bacteria</taxon>
        <taxon>Pseudomonadati</taxon>
        <taxon>Pseudomonadota</taxon>
        <taxon>Alphaproteobacteria</taxon>
        <taxon>Rhodospirillales</taxon>
        <taxon>Azospirillaceae</taxon>
        <taxon>Azospirillum</taxon>
    </lineage>
</organism>
<dbReference type="PRINTS" id="PR00690">
    <property type="entry name" value="ADHESNFAMILY"/>
</dbReference>
<keyword evidence="9" id="KW-1185">Reference proteome</keyword>
<dbReference type="Proteomes" id="UP000584642">
    <property type="component" value="Unassembled WGS sequence"/>
</dbReference>
<dbReference type="Pfam" id="PF01297">
    <property type="entry name" value="ZnuA"/>
    <property type="match status" value="1"/>
</dbReference>
<dbReference type="InterPro" id="IPR006129">
    <property type="entry name" value="AdhesinB"/>
</dbReference>
<keyword evidence="4" id="KW-0479">Metal-binding</keyword>
<dbReference type="Gene3D" id="3.40.50.1980">
    <property type="entry name" value="Nitrogenase molybdenum iron protein domain"/>
    <property type="match status" value="2"/>
</dbReference>
<dbReference type="InterPro" id="IPR006311">
    <property type="entry name" value="TAT_signal"/>
</dbReference>
<dbReference type="SUPFAM" id="SSF53807">
    <property type="entry name" value="Helical backbone' metal receptor"/>
    <property type="match status" value="1"/>
</dbReference>
<proteinExistence type="inferred from homology"/>
<evidence type="ECO:0000313" key="9">
    <source>
        <dbReference type="Proteomes" id="UP000584642"/>
    </source>
</evidence>
<gene>
    <name evidence="8" type="ORF">HND93_08610</name>
</gene>
<evidence type="ECO:0000256" key="1">
    <source>
        <dbReference type="ARBA" id="ARBA00004196"/>
    </source>
</evidence>
<name>A0ABX2T6G2_9PROT</name>
<evidence type="ECO:0000256" key="3">
    <source>
        <dbReference type="ARBA" id="ARBA00022448"/>
    </source>
</evidence>
<dbReference type="EMBL" id="JABFDB010000004">
    <property type="protein sequence ID" value="NYZ19771.1"/>
    <property type="molecule type" value="Genomic_DNA"/>
</dbReference>
<dbReference type="InterPro" id="IPR006128">
    <property type="entry name" value="Lipoprotein_PsaA-like"/>
</dbReference>
<keyword evidence="3 6" id="KW-0813">Transport</keyword>
<comment type="caution">
    <text evidence="8">The sequence shown here is derived from an EMBL/GenBank/DDBJ whole genome shotgun (WGS) entry which is preliminary data.</text>
</comment>